<dbReference type="RefSeq" id="WP_130858285.1">
    <property type="nucleotide sequence ID" value="NZ_JBHLWO010000004.1"/>
</dbReference>
<dbReference type="InterPro" id="IPR046601">
    <property type="entry name" value="DUF6660"/>
</dbReference>
<comment type="caution">
    <text evidence="2">The sequence shown here is derived from an EMBL/GenBank/DDBJ whole genome shotgun (WGS) entry which is preliminary data.</text>
</comment>
<dbReference type="Proteomes" id="UP001589774">
    <property type="component" value="Unassembled WGS sequence"/>
</dbReference>
<accession>A0ABV6HSV2</accession>
<dbReference type="EMBL" id="JBHLWO010000004">
    <property type="protein sequence ID" value="MFC0321175.1"/>
    <property type="molecule type" value="Genomic_DNA"/>
</dbReference>
<evidence type="ECO:0000313" key="3">
    <source>
        <dbReference type="Proteomes" id="UP001589774"/>
    </source>
</evidence>
<reference evidence="2 3" key="1">
    <citation type="submission" date="2024-09" db="EMBL/GenBank/DDBJ databases">
        <authorList>
            <person name="Sun Q."/>
            <person name="Mori K."/>
        </authorList>
    </citation>
    <scope>NUCLEOTIDE SEQUENCE [LARGE SCALE GENOMIC DNA]</scope>
    <source>
        <strain evidence="2 3">CCM 7765</strain>
    </source>
</reference>
<evidence type="ECO:0000313" key="2">
    <source>
        <dbReference type="EMBL" id="MFC0321175.1"/>
    </source>
</evidence>
<keyword evidence="1" id="KW-0732">Signal</keyword>
<organism evidence="2 3">
    <name type="scientific">Olivibacter oleidegradans</name>
    <dbReference type="NCBI Taxonomy" id="760123"/>
    <lineage>
        <taxon>Bacteria</taxon>
        <taxon>Pseudomonadati</taxon>
        <taxon>Bacteroidota</taxon>
        <taxon>Sphingobacteriia</taxon>
        <taxon>Sphingobacteriales</taxon>
        <taxon>Sphingobacteriaceae</taxon>
        <taxon>Olivibacter</taxon>
    </lineage>
</organism>
<sequence length="106" mass="11471">MKFVSLFLAIIVVVLSVAPCCALEGADSCAHETTQKEKHVCDGQSDDSCKDCSPFYLCGTCIGFTFTTQQAVTFAIPIKPVKHNTAYITAGLPLIALSIWQPPKLY</sequence>
<name>A0ABV6HSV2_9SPHI</name>
<keyword evidence="3" id="KW-1185">Reference proteome</keyword>
<evidence type="ECO:0000256" key="1">
    <source>
        <dbReference type="SAM" id="SignalP"/>
    </source>
</evidence>
<gene>
    <name evidence="2" type="ORF">ACFFI0_22830</name>
</gene>
<feature type="signal peptide" evidence="1">
    <location>
        <begin position="1"/>
        <end position="22"/>
    </location>
</feature>
<protein>
    <submittedName>
        <fullName evidence="2">DUF6660 family protein</fullName>
    </submittedName>
</protein>
<proteinExistence type="predicted"/>
<dbReference type="Pfam" id="PF20365">
    <property type="entry name" value="DUF6660"/>
    <property type="match status" value="1"/>
</dbReference>
<feature type="chain" id="PRO_5046476608" evidence="1">
    <location>
        <begin position="23"/>
        <end position="106"/>
    </location>
</feature>